<accession>A0A8B6X706</accession>
<evidence type="ECO:0000256" key="4">
    <source>
        <dbReference type="ARBA" id="ARBA00022989"/>
    </source>
</evidence>
<dbReference type="CDD" id="cd06225">
    <property type="entry name" value="HAMP"/>
    <property type="match status" value="1"/>
</dbReference>
<evidence type="ECO:0000256" key="1">
    <source>
        <dbReference type="ARBA" id="ARBA00004651"/>
    </source>
</evidence>
<dbReference type="GO" id="GO:0005886">
    <property type="term" value="C:plasma membrane"/>
    <property type="evidence" value="ECO:0007669"/>
    <property type="project" value="UniProtKB-SubCell"/>
</dbReference>
<protein>
    <submittedName>
        <fullName evidence="9">Cache domain-containing protein</fullName>
    </submittedName>
</protein>
<comment type="subcellular location">
    <subcellularLocation>
        <location evidence="1">Cell membrane</location>
        <topology evidence="1">Multi-pass membrane protein</topology>
    </subcellularLocation>
</comment>
<dbReference type="GO" id="GO:0007165">
    <property type="term" value="P:signal transduction"/>
    <property type="evidence" value="ECO:0007669"/>
    <property type="project" value="InterPro"/>
</dbReference>
<dbReference type="InterPro" id="IPR003660">
    <property type="entry name" value="HAMP_dom"/>
</dbReference>
<name>A0A8B6X706_9BURK</name>
<feature type="transmembrane region" description="Helical" evidence="6">
    <location>
        <begin position="27"/>
        <end position="46"/>
    </location>
</feature>
<dbReference type="PROSITE" id="PS50885">
    <property type="entry name" value="HAMP"/>
    <property type="match status" value="1"/>
</dbReference>
<keyword evidence="4 6" id="KW-1133">Transmembrane helix</keyword>
<dbReference type="SUPFAM" id="SSF158472">
    <property type="entry name" value="HAMP domain-like"/>
    <property type="match status" value="1"/>
</dbReference>
<feature type="transmembrane region" description="Helical" evidence="6">
    <location>
        <begin position="296"/>
        <end position="316"/>
    </location>
</feature>
<evidence type="ECO:0000256" key="2">
    <source>
        <dbReference type="ARBA" id="ARBA00022475"/>
    </source>
</evidence>
<keyword evidence="5 6" id="KW-0472">Membrane</keyword>
<reference evidence="9" key="4">
    <citation type="journal article" date="2016" name="PLoS Comput. Biol.">
        <title>Cache Domains That are Homologous to, but Different from PAS Domains Comprise the Largest Superfamily of Extracellular Sensors in Prokaryotes.</title>
        <authorList>
            <person name="Upadhyay A.A."/>
            <person name="Fleetwood A.D."/>
            <person name="Adebali O."/>
            <person name="Finn R.D."/>
            <person name="Zhulin I.B."/>
        </authorList>
    </citation>
    <scope>NUCLEOTIDE SEQUENCE</scope>
</reference>
<dbReference type="Pfam" id="PF00672">
    <property type="entry name" value="HAMP"/>
    <property type="match status" value="1"/>
</dbReference>
<keyword evidence="3 6" id="KW-0812">Transmembrane</keyword>
<keyword evidence="8" id="KW-1185">Reference proteome</keyword>
<evidence type="ECO:0000259" key="7">
    <source>
        <dbReference type="PROSITE" id="PS50885"/>
    </source>
</evidence>
<sequence length="375" mass="40548">MSANPPLATAAPTTTAPKVRFGLRQRLLVVLLLATLVPICALWASVRNVFADEAHAAAEARLRVIGDAARAATDQWIAETRSAVELIAAAPTTRAMNAPQTTRLLQTAGHNRRFDTVYLWHVVAPDGSNVARSDERDPADFSYGERSYVRDTLAGKPFSIEVGMGKTRKVPTVILAVPIRSETGGVVGVMAAATSLDLIAREFAAHRAGETNRTFLVHEDGRLIIHTDRKLTDHFEDFSGHPAYLAAKAGNTGFLRYTDADGDQFAWISRTEQGWFVVTQLTASEVLRGVVQADRFALGILVVTVIAVSALAWLVAGSFARPIVELTTIADRISRGSLDDDIPAITRSDEIGALAQAIGRLSKSMKLAMTRLRRA</sequence>
<dbReference type="SMART" id="SM00304">
    <property type="entry name" value="HAMP"/>
    <property type="match status" value="1"/>
</dbReference>
<dbReference type="RefSeq" id="WP_028312441.1">
    <property type="nucleotide sequence ID" value="NZ_AXWS01000019.1"/>
</dbReference>
<evidence type="ECO:0000256" key="3">
    <source>
        <dbReference type="ARBA" id="ARBA00022692"/>
    </source>
</evidence>
<proteinExistence type="predicted"/>
<evidence type="ECO:0000313" key="8">
    <source>
        <dbReference type="Proteomes" id="UP000675920"/>
    </source>
</evidence>
<dbReference type="Proteomes" id="UP000675920">
    <property type="component" value="Unplaced"/>
</dbReference>
<evidence type="ECO:0000256" key="5">
    <source>
        <dbReference type="ARBA" id="ARBA00023136"/>
    </source>
</evidence>
<reference evidence="9" key="2">
    <citation type="journal article" date="2008" name="J. Biol. Chem.">
        <title>Crystal structure of a functional dimer of the PhoQ sensor domain.</title>
        <authorList>
            <person name="Cheung J."/>
            <person name="Bingman C.A."/>
            <person name="Reyngold M."/>
            <person name="Hendrickson W.A."/>
            <person name="Waldburger C.D."/>
        </authorList>
    </citation>
    <scope>NUCLEOTIDE SEQUENCE</scope>
</reference>
<organism evidence="8 9">
    <name type="scientific">Derxia gummosa DSM 723</name>
    <dbReference type="NCBI Taxonomy" id="1121388"/>
    <lineage>
        <taxon>Bacteria</taxon>
        <taxon>Pseudomonadati</taxon>
        <taxon>Pseudomonadota</taxon>
        <taxon>Betaproteobacteria</taxon>
        <taxon>Burkholderiales</taxon>
        <taxon>Alcaligenaceae</taxon>
        <taxon>Derxia</taxon>
    </lineage>
</organism>
<reference evidence="9" key="3">
    <citation type="journal article" date="2010" name="J. Mol. Biol.">
        <title>Structural characterization of the predominant family of histidine kinase sensor domains.</title>
        <authorList>
            <person name="Zhang Z."/>
            <person name="Hendrickson W.A."/>
        </authorList>
    </citation>
    <scope>NUCLEOTIDE SEQUENCE</scope>
</reference>
<dbReference type="InterPro" id="IPR033479">
    <property type="entry name" value="dCache_1"/>
</dbReference>
<reference evidence="9" key="5">
    <citation type="submission" date="2025-08" db="UniProtKB">
        <authorList>
            <consortium name="RefSeq"/>
        </authorList>
    </citation>
    <scope>IDENTIFICATION</scope>
</reference>
<reference evidence="9" key="1">
    <citation type="journal article" date="2000" name="Trends Biochem. Sci.">
        <title>Cache - a signaling domain common to animal Ca(2+)-channel subunits and a class of prokaryotic chemotaxis receptors.</title>
        <authorList>
            <person name="Anantharaman V."/>
            <person name="Aravind L."/>
        </authorList>
    </citation>
    <scope>NUCLEOTIDE SEQUENCE</scope>
</reference>
<feature type="domain" description="HAMP" evidence="7">
    <location>
        <begin position="317"/>
        <end position="370"/>
    </location>
</feature>
<evidence type="ECO:0000313" key="9">
    <source>
        <dbReference type="RefSeq" id="WP_028312441.1"/>
    </source>
</evidence>
<dbReference type="Pfam" id="PF02743">
    <property type="entry name" value="dCache_1"/>
    <property type="match status" value="1"/>
</dbReference>
<dbReference type="Gene3D" id="3.30.450.20">
    <property type="entry name" value="PAS domain"/>
    <property type="match status" value="1"/>
</dbReference>
<evidence type="ECO:0000256" key="6">
    <source>
        <dbReference type="SAM" id="Phobius"/>
    </source>
</evidence>
<keyword evidence="2" id="KW-1003">Cell membrane</keyword>
<dbReference type="AlphaFoldDB" id="A0A8B6X706"/>
<dbReference type="Gene3D" id="6.10.340.10">
    <property type="match status" value="1"/>
</dbReference>